<feature type="chain" id="PRO_5046506012" evidence="5">
    <location>
        <begin position="24"/>
        <end position="683"/>
    </location>
</feature>
<keyword evidence="1 5" id="KW-0732">Signal</keyword>
<dbReference type="Gene3D" id="3.40.50.1820">
    <property type="entry name" value="alpha/beta hydrolase"/>
    <property type="match status" value="1"/>
</dbReference>
<keyword evidence="3" id="KW-0720">Serine protease</keyword>
<dbReference type="InterPro" id="IPR001375">
    <property type="entry name" value="Peptidase_S9_cat"/>
</dbReference>
<feature type="domain" description="Peptidase S9 prolyl oligopeptidase catalytic" evidence="6">
    <location>
        <begin position="472"/>
        <end position="682"/>
    </location>
</feature>
<dbReference type="InterPro" id="IPR029058">
    <property type="entry name" value="AB_hydrolase_fold"/>
</dbReference>
<dbReference type="InterPro" id="IPR011042">
    <property type="entry name" value="6-blade_b-propeller_TolB-like"/>
</dbReference>
<dbReference type="InterPro" id="IPR011659">
    <property type="entry name" value="WD40"/>
</dbReference>
<evidence type="ECO:0000256" key="3">
    <source>
        <dbReference type="ARBA" id="ARBA00022825"/>
    </source>
</evidence>
<dbReference type="Gene3D" id="2.120.10.30">
    <property type="entry name" value="TolB, C-terminal domain"/>
    <property type="match status" value="2"/>
</dbReference>
<organism evidence="7 8">
    <name type="scientific">Sphingomonas brevis</name>
    <dbReference type="NCBI Taxonomy" id="2908206"/>
    <lineage>
        <taxon>Bacteria</taxon>
        <taxon>Pseudomonadati</taxon>
        <taxon>Pseudomonadota</taxon>
        <taxon>Alphaproteobacteria</taxon>
        <taxon>Sphingomonadales</taxon>
        <taxon>Sphingomonadaceae</taxon>
        <taxon>Sphingomonas</taxon>
    </lineage>
</organism>
<feature type="signal peptide" evidence="5">
    <location>
        <begin position="1"/>
        <end position="23"/>
    </location>
</feature>
<feature type="compositionally biased region" description="Polar residues" evidence="4">
    <location>
        <begin position="266"/>
        <end position="282"/>
    </location>
</feature>
<feature type="region of interest" description="Disordered" evidence="4">
    <location>
        <begin position="261"/>
        <end position="282"/>
    </location>
</feature>
<comment type="caution">
    <text evidence="7">The sequence shown here is derived from an EMBL/GenBank/DDBJ whole genome shotgun (WGS) entry which is preliminary data.</text>
</comment>
<dbReference type="Proteomes" id="UP001165383">
    <property type="component" value="Unassembled WGS sequence"/>
</dbReference>
<dbReference type="Pfam" id="PF00326">
    <property type="entry name" value="Peptidase_S9"/>
    <property type="match status" value="1"/>
</dbReference>
<evidence type="ECO:0000256" key="1">
    <source>
        <dbReference type="ARBA" id="ARBA00022729"/>
    </source>
</evidence>
<dbReference type="SUPFAM" id="SSF53474">
    <property type="entry name" value="alpha/beta-Hydrolases"/>
    <property type="match status" value="1"/>
</dbReference>
<dbReference type="SUPFAM" id="SSF82171">
    <property type="entry name" value="DPP6 N-terminal domain-like"/>
    <property type="match status" value="1"/>
</dbReference>
<keyword evidence="3" id="KW-0645">Protease</keyword>
<dbReference type="PANTHER" id="PTHR42776">
    <property type="entry name" value="SERINE PEPTIDASE S9 FAMILY MEMBER"/>
    <property type="match status" value="1"/>
</dbReference>
<evidence type="ECO:0000256" key="4">
    <source>
        <dbReference type="SAM" id="MobiDB-lite"/>
    </source>
</evidence>
<keyword evidence="2" id="KW-0378">Hydrolase</keyword>
<dbReference type="Pfam" id="PF07676">
    <property type="entry name" value="PD40"/>
    <property type="match status" value="3"/>
</dbReference>
<keyword evidence="8" id="KW-1185">Reference proteome</keyword>
<evidence type="ECO:0000313" key="7">
    <source>
        <dbReference type="EMBL" id="MCL6740863.1"/>
    </source>
</evidence>
<accession>A0ABT0S966</accession>
<evidence type="ECO:0000256" key="5">
    <source>
        <dbReference type="SAM" id="SignalP"/>
    </source>
</evidence>
<proteinExistence type="predicted"/>
<evidence type="ECO:0000313" key="8">
    <source>
        <dbReference type="Proteomes" id="UP001165383"/>
    </source>
</evidence>
<sequence>MIKRILLAASVAAAAISATPAIARPMTATDMQSMRRLTSPSVSPDGRYAIFALSTTDLAANKRNNVVHILDLKAKGAAPQPLAGAAQGAHDAVFGADGAIWYLAPVGGQDQLFRMVVGGQSTQLSNLKGDISGFKVSANGSRLIVWADRDLKCSDFACEDVKKVEQGGSAREYDQLFIRHWDTWAEPGVRSRIFSFPIEGGRISGAGVPVTGALVGDSPSKPFGGGEEVDISPDGKTVYFALREAGRIEANSTNLDIFSGPADGSAQPTNLTADNDGTDNLPTLSPDGTRLAYFSMARPGYEADRQVLKVRNLATGQVQALTQNWDRSVGSIAWAKDGKSILITAEDTLEQPVWRVDAATGKVTRLTAGGHAGNVAPLAGGGAVYTSNSVMAPDDLFRVDAKGKVTQLTDVNRALLADLDPVSFKKFSFKGANNDTVWGFTLKPAGPQYAAAKLPIAFVVHGGPQGSFSNSWSYRWNPRVFSGPGYGVVSVDFHGSTGYGQAFTDAITNNWGGWPLEDLQKGLAFAASQDAQLDADNACALGASYGGYMMNWIAGQWPDGFKCLVQHDGVFDARAMAYETEELWFDEWEHGKKAYFEDPAAFERWNPVNHVAKWKTPMLVITGEKDFRIPYTQGIAAFTALQRRDIPSKLIVWPDENHWVLKPNNSIRWYSEVFDWMGKYLAK</sequence>
<dbReference type="RefSeq" id="WP_249915272.1">
    <property type="nucleotide sequence ID" value="NZ_JAMGBB010000001.1"/>
</dbReference>
<protein>
    <submittedName>
        <fullName evidence="7">S9 family peptidase</fullName>
    </submittedName>
</protein>
<gene>
    <name evidence="7" type="ORF">LZ518_06930</name>
</gene>
<evidence type="ECO:0000256" key="2">
    <source>
        <dbReference type="ARBA" id="ARBA00022801"/>
    </source>
</evidence>
<reference evidence="7" key="1">
    <citation type="submission" date="2022-05" db="EMBL/GenBank/DDBJ databases">
        <authorList>
            <person name="Jo J.-H."/>
            <person name="Im W.-T."/>
        </authorList>
    </citation>
    <scope>NUCLEOTIDE SEQUENCE</scope>
    <source>
        <strain evidence="7">RB56-2</strain>
    </source>
</reference>
<dbReference type="PANTHER" id="PTHR42776:SF13">
    <property type="entry name" value="DIPEPTIDYL-PEPTIDASE 5"/>
    <property type="match status" value="1"/>
</dbReference>
<name>A0ABT0S966_9SPHN</name>
<evidence type="ECO:0000259" key="6">
    <source>
        <dbReference type="Pfam" id="PF00326"/>
    </source>
</evidence>
<dbReference type="EMBL" id="JAMGBB010000001">
    <property type="protein sequence ID" value="MCL6740863.1"/>
    <property type="molecule type" value="Genomic_DNA"/>
</dbReference>